<protein>
    <recommendedName>
        <fullName evidence="6">DUF2207 domain-containing protein</fullName>
    </recommendedName>
</protein>
<feature type="transmembrane region" description="Helical" evidence="1">
    <location>
        <begin position="258"/>
        <end position="283"/>
    </location>
</feature>
<dbReference type="Pfam" id="PF20990">
    <property type="entry name" value="DUF2207_C"/>
    <property type="match status" value="1"/>
</dbReference>
<reference evidence="4 5" key="1">
    <citation type="journal article" date="2012" name="J. Bacteriol.">
        <title>Complete Genome Sequence of the Beer Spoilage Organism Pediococcus claussenii ATCC BAA-344T.</title>
        <authorList>
            <person name="Pittet V."/>
            <person name="Abegunde T."/>
            <person name="Marfleet T."/>
            <person name="Haakensen M."/>
            <person name="Morrow K."/>
            <person name="Jayaprakash T."/>
            <person name="Schroeder K."/>
            <person name="Trost B."/>
            <person name="Byrns S."/>
            <person name="Bergsveinson J."/>
            <person name="Kusalik A."/>
            <person name="Ziola B."/>
        </authorList>
    </citation>
    <scope>NUCLEOTIDE SEQUENCE [LARGE SCALE GENOMIC DNA]</scope>
    <source>
        <strain evidence="4 5">ATCC BAA-344</strain>
    </source>
</reference>
<dbReference type="RefSeq" id="WP_014215975.1">
    <property type="nucleotide sequence ID" value="NC_016605.1"/>
</dbReference>
<evidence type="ECO:0008006" key="6">
    <source>
        <dbReference type="Google" id="ProtNLM"/>
    </source>
</evidence>
<keyword evidence="1" id="KW-0812">Transmembrane</keyword>
<keyword evidence="5" id="KW-1185">Reference proteome</keyword>
<evidence type="ECO:0000256" key="1">
    <source>
        <dbReference type="SAM" id="Phobius"/>
    </source>
</evidence>
<evidence type="ECO:0000259" key="3">
    <source>
        <dbReference type="Pfam" id="PF20990"/>
    </source>
</evidence>
<proteinExistence type="predicted"/>
<gene>
    <name evidence="4" type="ordered locus">PECL_1563</name>
</gene>
<dbReference type="HOGENOM" id="CLU_026556_1_1_9"/>
<name>G8PAJ2_PEDCP</name>
<evidence type="ECO:0000313" key="5">
    <source>
        <dbReference type="Proteomes" id="UP000005444"/>
    </source>
</evidence>
<dbReference type="AlphaFoldDB" id="G8PAJ2"/>
<sequence>MKNSRRQFIIFLGSFFLIFIFWKTTLVHADYEINRYQVTADVDKRGNADVKQSVGYLFDGEYHGVFATQDLRGIKGGKLQNVTITSGNNTQIVKAANSGAENTYKLTQSGKQIKVKVYHTTKYGNEFDVTYRYKLYGVVTNYLDTAEVNWKIIGEGWDVPLKNVKIRINLPASKISRLQAWIHSDSSGYTTVDKKNGNVRITMAEDKPNDFVGAHLLFPTLVTPQNTNLVKKNHLKKEQAFEAKLAQKTNNQKEHRNLFFLIATVVSGLIGLLMVGVNVHWLLTHRFKNYPRPTPIDHSFEIPSVSPAVAEAIWSRKKANTDALSAEMLVLANRKEVGFETVDGKRSKKKTIKITVLKKGIMVFLDSCVRIIGNGKSVTLEQIKRYANNDTDDEILSWFEDWQDGIEKKVSPYKDNSNIEFRNRLCRITLIAFGFMVVSAFLAAQFAVTAVIITLVIGLLITLVLGIWLFRIWRVDSIYNQKGLELENQIKGFRKMLNDIGHFNTAEIGDLLLWEEILPYATAFGLAEKVANKLKVDFGNQLNESVPFYGYYYAGYGAVLNASISSSLGQVMASATAANASVIGSSGGFSGGSSGGFGGGSGGGAF</sequence>
<feature type="domain" description="DUF2207" evidence="2">
    <location>
        <begin position="32"/>
        <end position="218"/>
    </location>
</feature>
<dbReference type="KEGG" id="pce:PECL_1563"/>
<dbReference type="EMBL" id="CP003137">
    <property type="protein sequence ID" value="AEV95781.1"/>
    <property type="molecule type" value="Genomic_DNA"/>
</dbReference>
<dbReference type="Pfam" id="PF09972">
    <property type="entry name" value="DUF2207"/>
    <property type="match status" value="1"/>
</dbReference>
<evidence type="ECO:0000313" key="4">
    <source>
        <dbReference type="EMBL" id="AEV95781.1"/>
    </source>
</evidence>
<dbReference type="InterPro" id="IPR018702">
    <property type="entry name" value="DUF2207"/>
</dbReference>
<dbReference type="PATRIC" id="fig|701521.8.peg.1465"/>
<feature type="domain" description="Predicted membrane protein YciQ-like C-terminal" evidence="3">
    <location>
        <begin position="296"/>
        <end position="534"/>
    </location>
</feature>
<dbReference type="Proteomes" id="UP000005444">
    <property type="component" value="Chromosome"/>
</dbReference>
<dbReference type="InterPro" id="IPR048389">
    <property type="entry name" value="YciQ-like_C"/>
</dbReference>
<evidence type="ECO:0000259" key="2">
    <source>
        <dbReference type="Pfam" id="PF09972"/>
    </source>
</evidence>
<feature type="transmembrane region" description="Helical" evidence="1">
    <location>
        <begin position="450"/>
        <end position="470"/>
    </location>
</feature>
<dbReference type="eggNOG" id="COG4907">
    <property type="taxonomic scope" value="Bacteria"/>
</dbReference>
<accession>G8PAJ2</accession>
<feature type="transmembrane region" description="Helical" evidence="1">
    <location>
        <begin position="425"/>
        <end position="444"/>
    </location>
</feature>
<organism evidence="4 5">
    <name type="scientific">Pediococcus claussenii (strain ATCC BAA-344 / DSM 14800 / JCM 18046 / KCTC 3811 / LMG 21948 / P06)</name>
    <dbReference type="NCBI Taxonomy" id="701521"/>
    <lineage>
        <taxon>Bacteria</taxon>
        <taxon>Bacillati</taxon>
        <taxon>Bacillota</taxon>
        <taxon>Bacilli</taxon>
        <taxon>Lactobacillales</taxon>
        <taxon>Lactobacillaceae</taxon>
        <taxon>Pediococcus</taxon>
    </lineage>
</organism>
<dbReference type="STRING" id="701521.PECL_1563"/>
<keyword evidence="1" id="KW-1133">Transmembrane helix</keyword>
<keyword evidence="1" id="KW-0472">Membrane</keyword>